<dbReference type="Gene3D" id="3.40.30.10">
    <property type="entry name" value="Glutaredoxin"/>
    <property type="match status" value="1"/>
</dbReference>
<comment type="caution">
    <text evidence="8">The sequence shown here is derived from an EMBL/GenBank/DDBJ whole genome shotgun (WGS) entry which is preliminary data.</text>
</comment>
<evidence type="ECO:0000313" key="9">
    <source>
        <dbReference type="Proteomes" id="UP001344658"/>
    </source>
</evidence>
<organism evidence="8 9">
    <name type="scientific">Actinacidiphila polyblastidii</name>
    <dbReference type="NCBI Taxonomy" id="3110430"/>
    <lineage>
        <taxon>Bacteria</taxon>
        <taxon>Bacillati</taxon>
        <taxon>Actinomycetota</taxon>
        <taxon>Actinomycetes</taxon>
        <taxon>Kitasatosporales</taxon>
        <taxon>Streptomycetaceae</taxon>
        <taxon>Actinacidiphila</taxon>
    </lineage>
</organism>
<evidence type="ECO:0000256" key="4">
    <source>
        <dbReference type="ARBA" id="ARBA00023157"/>
    </source>
</evidence>
<dbReference type="SUPFAM" id="SSF52833">
    <property type="entry name" value="Thioredoxin-like"/>
    <property type="match status" value="1"/>
</dbReference>
<gene>
    <name evidence="8" type="ORF">V2S66_05035</name>
</gene>
<protein>
    <recommendedName>
        <fullName evidence="6">Thioredoxin</fullName>
    </recommendedName>
</protein>
<keyword evidence="2" id="KW-0813">Transport</keyword>
<evidence type="ECO:0000259" key="7">
    <source>
        <dbReference type="Pfam" id="PF00085"/>
    </source>
</evidence>
<dbReference type="Proteomes" id="UP001344658">
    <property type="component" value="Unassembled WGS sequence"/>
</dbReference>
<dbReference type="Pfam" id="PF00085">
    <property type="entry name" value="Thioredoxin"/>
    <property type="match status" value="1"/>
</dbReference>
<dbReference type="InterPro" id="IPR013766">
    <property type="entry name" value="Thioredoxin_domain"/>
</dbReference>
<keyword evidence="3" id="KW-0249">Electron transport</keyword>
<evidence type="ECO:0000256" key="6">
    <source>
        <dbReference type="PIRNR" id="PIRNR000077"/>
    </source>
</evidence>
<comment type="similarity">
    <text evidence="1 6">Belongs to the thioredoxin family.</text>
</comment>
<name>A0ABU7P697_9ACTN</name>
<evidence type="ECO:0000256" key="3">
    <source>
        <dbReference type="ARBA" id="ARBA00022982"/>
    </source>
</evidence>
<evidence type="ECO:0000256" key="1">
    <source>
        <dbReference type="ARBA" id="ARBA00008987"/>
    </source>
</evidence>
<dbReference type="InterPro" id="IPR036249">
    <property type="entry name" value="Thioredoxin-like_sf"/>
</dbReference>
<dbReference type="CDD" id="cd02947">
    <property type="entry name" value="TRX_family"/>
    <property type="match status" value="1"/>
</dbReference>
<dbReference type="PANTHER" id="PTHR45663:SF11">
    <property type="entry name" value="GEO12009P1"/>
    <property type="match status" value="1"/>
</dbReference>
<keyword evidence="5" id="KW-0676">Redox-active center</keyword>
<sequence length="108" mass="11497">MSPGPIDTTDATFTAQVLQAQGPVMVFFWAEWSGGSKMIRADVDSSASDFAGRLTVARLNIDQNTATPPQQNVSSIPALLIFKNGAEVARKLGALSKGQLTEFIEANL</sequence>
<evidence type="ECO:0000313" key="8">
    <source>
        <dbReference type="EMBL" id="MEE4541331.1"/>
    </source>
</evidence>
<evidence type="ECO:0000256" key="2">
    <source>
        <dbReference type="ARBA" id="ARBA00022448"/>
    </source>
</evidence>
<dbReference type="PANTHER" id="PTHR45663">
    <property type="entry name" value="GEO12009P1"/>
    <property type="match status" value="1"/>
</dbReference>
<evidence type="ECO:0000256" key="5">
    <source>
        <dbReference type="ARBA" id="ARBA00023284"/>
    </source>
</evidence>
<dbReference type="EMBL" id="JAZEWV010000002">
    <property type="protein sequence ID" value="MEE4541331.1"/>
    <property type="molecule type" value="Genomic_DNA"/>
</dbReference>
<accession>A0ABU7P697</accession>
<dbReference type="PIRSF" id="PIRSF000077">
    <property type="entry name" value="Thioredoxin"/>
    <property type="match status" value="1"/>
</dbReference>
<dbReference type="InterPro" id="IPR005746">
    <property type="entry name" value="Thioredoxin"/>
</dbReference>
<dbReference type="RefSeq" id="WP_330793199.1">
    <property type="nucleotide sequence ID" value="NZ_JAZEWV010000002.1"/>
</dbReference>
<keyword evidence="9" id="KW-1185">Reference proteome</keyword>
<keyword evidence="4" id="KW-1015">Disulfide bond</keyword>
<feature type="domain" description="Thioredoxin" evidence="7">
    <location>
        <begin position="7"/>
        <end position="105"/>
    </location>
</feature>
<proteinExistence type="inferred from homology"/>
<reference evidence="8 9" key="1">
    <citation type="submission" date="2023-12" db="EMBL/GenBank/DDBJ databases">
        <title>Streptomyces sp. V4-01.</title>
        <authorList>
            <person name="Somphong A."/>
            <person name="Phongsopitanun W."/>
        </authorList>
    </citation>
    <scope>NUCLEOTIDE SEQUENCE [LARGE SCALE GENOMIC DNA]</scope>
    <source>
        <strain evidence="8 9">V4-01</strain>
    </source>
</reference>